<dbReference type="PANTHER" id="PTHR12652">
    <property type="entry name" value="PEROXISOMAL BIOGENESIS FACTOR 11"/>
    <property type="match status" value="1"/>
</dbReference>
<comment type="subcellular location">
    <subcellularLocation>
        <location evidence="4">Peroxisome membrane</location>
    </subcellularLocation>
</comment>
<keyword evidence="6" id="KW-0812">Transmembrane</keyword>
<evidence type="ECO:0000256" key="4">
    <source>
        <dbReference type="ARBA" id="ARBA00046271"/>
    </source>
</evidence>
<keyword evidence="2 6" id="KW-0472">Membrane</keyword>
<feature type="transmembrane region" description="Helical" evidence="6">
    <location>
        <begin position="226"/>
        <end position="245"/>
    </location>
</feature>
<gene>
    <name evidence="7" type="ORF">OAory_01025080</name>
</gene>
<organism evidence="7 8">
    <name type="scientific">Aspergillus oryzae</name>
    <name type="common">Yellow koji mold</name>
    <dbReference type="NCBI Taxonomy" id="5062"/>
    <lineage>
        <taxon>Eukaryota</taxon>
        <taxon>Fungi</taxon>
        <taxon>Dikarya</taxon>
        <taxon>Ascomycota</taxon>
        <taxon>Pezizomycotina</taxon>
        <taxon>Eurotiomycetes</taxon>
        <taxon>Eurotiomycetidae</taxon>
        <taxon>Eurotiales</taxon>
        <taxon>Aspergillaceae</taxon>
        <taxon>Aspergillus</taxon>
        <taxon>Aspergillus subgen. Circumdati</taxon>
    </lineage>
</organism>
<dbReference type="GO" id="GO:0016559">
    <property type="term" value="P:peroxisome fission"/>
    <property type="evidence" value="ECO:0007669"/>
    <property type="project" value="InterPro"/>
</dbReference>
<dbReference type="PANTHER" id="PTHR12652:SF23">
    <property type="entry name" value="MICROBODY (PEROXISOME) PROLIFERATION PROTEIN PEROXIN 11B (EUROFUNG)"/>
    <property type="match status" value="1"/>
</dbReference>
<dbReference type="EMBL" id="MKZY01000001">
    <property type="protein sequence ID" value="OOO13913.1"/>
    <property type="molecule type" value="Genomic_DNA"/>
</dbReference>
<sequence>MTVKTLIQKPKPNLLRQFANFTRTTAGLEKTCRLIQSLAQLAIELDITPGSTTTAQWQTARSQIALTRRFFRFFAFIDCFSQVYGLLGGAQGQGLFMTLIEIGRWSCLGLYLVLEDLTILHALGVHPVAWNTPVLVEAFKFWFYSLALSVIGAVWGLLSTSSSSASSKTGSDEKKNKKKNAEKTVSNTDDSQTKAQRTALMKRIVVDGCDLLIPGVFVGWMHVSDLMIGVTMVISTVVSGGDAWVKAQGRPADEQFILSFTPSPRIIYKHTKPLRGSTSRASDKADGDPKGSVIMNIALPDVATQA</sequence>
<evidence type="ECO:0000256" key="5">
    <source>
        <dbReference type="SAM" id="MobiDB-lite"/>
    </source>
</evidence>
<evidence type="ECO:0000256" key="3">
    <source>
        <dbReference type="ARBA" id="ARBA00023140"/>
    </source>
</evidence>
<proteinExistence type="predicted"/>
<dbReference type="OrthoDB" id="3636394at2759"/>
<evidence type="ECO:0000313" key="7">
    <source>
        <dbReference type="EMBL" id="OOO13913.1"/>
    </source>
</evidence>
<feature type="transmembrane region" description="Helical" evidence="6">
    <location>
        <begin position="141"/>
        <end position="158"/>
    </location>
</feature>
<reference evidence="7 8" key="1">
    <citation type="submission" date="2016-10" db="EMBL/GenBank/DDBJ databases">
        <title>Genome sequencing of Aspergillus oryzae BCC7051.</title>
        <authorList>
            <person name="Thammarongtham C."/>
            <person name="Vorapreeda T."/>
            <person name="Nookaew I."/>
            <person name="Srisuk T."/>
            <person name="Land M."/>
            <person name="Jeennor S."/>
            <person name="Laoteng K."/>
        </authorList>
    </citation>
    <scope>NUCLEOTIDE SEQUENCE [LARGE SCALE GENOMIC DNA]</scope>
    <source>
        <strain evidence="7 8">BCC7051</strain>
    </source>
</reference>
<name>A0A1S9DXX4_ASPOZ</name>
<feature type="region of interest" description="Disordered" evidence="5">
    <location>
        <begin position="161"/>
        <end position="192"/>
    </location>
</feature>
<accession>A0A1S9DXX4</accession>
<dbReference type="VEuPathDB" id="FungiDB:AO090701001120"/>
<protein>
    <submittedName>
        <fullName evidence="7">Peroxisomal biogenesis factor 11</fullName>
    </submittedName>
</protein>
<evidence type="ECO:0000256" key="1">
    <source>
        <dbReference type="ARBA" id="ARBA00022593"/>
    </source>
</evidence>
<keyword evidence="6" id="KW-1133">Transmembrane helix</keyword>
<evidence type="ECO:0000256" key="6">
    <source>
        <dbReference type="SAM" id="Phobius"/>
    </source>
</evidence>
<feature type="transmembrane region" description="Helical" evidence="6">
    <location>
        <begin position="70"/>
        <end position="87"/>
    </location>
</feature>
<dbReference type="Pfam" id="PF05648">
    <property type="entry name" value="PEX11"/>
    <property type="match status" value="1"/>
</dbReference>
<dbReference type="GO" id="GO:0005778">
    <property type="term" value="C:peroxisomal membrane"/>
    <property type="evidence" value="ECO:0007669"/>
    <property type="project" value="UniProtKB-SubCell"/>
</dbReference>
<keyword evidence="3" id="KW-0576">Peroxisome</keyword>
<dbReference type="Proteomes" id="UP000190312">
    <property type="component" value="Unassembled WGS sequence"/>
</dbReference>
<evidence type="ECO:0000313" key="8">
    <source>
        <dbReference type="Proteomes" id="UP000190312"/>
    </source>
</evidence>
<dbReference type="AlphaFoldDB" id="A0A1S9DXX4"/>
<dbReference type="InterPro" id="IPR008733">
    <property type="entry name" value="PEX11"/>
</dbReference>
<evidence type="ECO:0000256" key="2">
    <source>
        <dbReference type="ARBA" id="ARBA00023136"/>
    </source>
</evidence>
<feature type="compositionally biased region" description="Basic and acidic residues" evidence="5">
    <location>
        <begin position="170"/>
        <end position="182"/>
    </location>
</feature>
<keyword evidence="1" id="KW-0962">Peroxisome biogenesis</keyword>
<comment type="caution">
    <text evidence="7">The sequence shown here is derived from an EMBL/GenBank/DDBJ whole genome shotgun (WGS) entry which is preliminary data.</text>
</comment>